<accession>A0A1H4C3E5</accession>
<dbReference type="EMBL" id="FNQF01000007">
    <property type="protein sequence ID" value="SEA54864.1"/>
    <property type="molecule type" value="Genomic_DNA"/>
</dbReference>
<dbReference type="PANTHER" id="PTHR34477:SF1">
    <property type="entry name" value="UPF0213 PROTEIN YHBQ"/>
    <property type="match status" value="1"/>
</dbReference>
<reference evidence="3 4" key="1">
    <citation type="submission" date="2016-10" db="EMBL/GenBank/DDBJ databases">
        <authorList>
            <person name="de Groot N.N."/>
        </authorList>
    </citation>
    <scope>NUCLEOTIDE SEQUENCE [LARGE SCALE GENOMIC DNA]</scope>
    <source>
        <strain evidence="3 4">DSM 23581</strain>
    </source>
</reference>
<dbReference type="InterPro" id="IPR050190">
    <property type="entry name" value="UPF0213_domain"/>
</dbReference>
<dbReference type="CDD" id="cd10456">
    <property type="entry name" value="GIY-YIG_UPF0213"/>
    <property type="match status" value="1"/>
</dbReference>
<keyword evidence="3" id="KW-0255">Endonuclease</keyword>
<dbReference type="AlphaFoldDB" id="A0A1H4C3E5"/>
<keyword evidence="3" id="KW-0378">Hydrolase</keyword>
<keyword evidence="4" id="KW-1185">Reference proteome</keyword>
<dbReference type="SMART" id="SM00465">
    <property type="entry name" value="GIYc"/>
    <property type="match status" value="1"/>
</dbReference>
<dbReference type="PROSITE" id="PS50164">
    <property type="entry name" value="GIY_YIG"/>
    <property type="match status" value="1"/>
</dbReference>
<protein>
    <submittedName>
        <fullName evidence="3">Putative endonuclease</fullName>
    </submittedName>
</protein>
<dbReference type="Gene3D" id="3.40.1440.10">
    <property type="entry name" value="GIY-YIG endonuclease"/>
    <property type="match status" value="1"/>
</dbReference>
<dbReference type="Proteomes" id="UP000198820">
    <property type="component" value="Unassembled WGS sequence"/>
</dbReference>
<feature type="domain" description="GIY-YIG" evidence="2">
    <location>
        <begin position="2"/>
        <end position="79"/>
    </location>
</feature>
<evidence type="ECO:0000256" key="1">
    <source>
        <dbReference type="ARBA" id="ARBA00007435"/>
    </source>
</evidence>
<dbReference type="Pfam" id="PF01541">
    <property type="entry name" value="GIY-YIG"/>
    <property type="match status" value="1"/>
</dbReference>
<comment type="similarity">
    <text evidence="1">Belongs to the UPF0213 family.</text>
</comment>
<dbReference type="PANTHER" id="PTHR34477">
    <property type="entry name" value="UPF0213 PROTEIN YHBQ"/>
    <property type="match status" value="1"/>
</dbReference>
<dbReference type="SUPFAM" id="SSF82771">
    <property type="entry name" value="GIY-YIG endonuclease"/>
    <property type="match status" value="1"/>
</dbReference>
<dbReference type="GO" id="GO:0004519">
    <property type="term" value="F:endonuclease activity"/>
    <property type="evidence" value="ECO:0007669"/>
    <property type="project" value="UniProtKB-KW"/>
</dbReference>
<keyword evidence="3" id="KW-0540">Nuclease</keyword>
<dbReference type="STRING" id="908615.SAMN05421540_10727"/>
<proteinExistence type="inferred from homology"/>
<evidence type="ECO:0000259" key="2">
    <source>
        <dbReference type="PROSITE" id="PS50164"/>
    </source>
</evidence>
<sequence length="104" mass="12855">MKTYFVYIIKCADNTYYTGMTNNINRRWYEHCFDQENKSAYTYSRKPLKLVFYETFNDVKQAYAFERKIKKWSKAKKEALIEKNWDRLKKLSECQNDSHFKYKE</sequence>
<evidence type="ECO:0000313" key="4">
    <source>
        <dbReference type="Proteomes" id="UP000198820"/>
    </source>
</evidence>
<dbReference type="InterPro" id="IPR035901">
    <property type="entry name" value="GIY-YIG_endonuc_sf"/>
</dbReference>
<organism evidence="3 4">
    <name type="scientific">Psychroflexus halocasei</name>
    <dbReference type="NCBI Taxonomy" id="908615"/>
    <lineage>
        <taxon>Bacteria</taxon>
        <taxon>Pseudomonadati</taxon>
        <taxon>Bacteroidota</taxon>
        <taxon>Flavobacteriia</taxon>
        <taxon>Flavobacteriales</taxon>
        <taxon>Flavobacteriaceae</taxon>
        <taxon>Psychroflexus</taxon>
    </lineage>
</organism>
<name>A0A1H4C3E5_9FLAO</name>
<dbReference type="InterPro" id="IPR000305">
    <property type="entry name" value="GIY-YIG_endonuc"/>
</dbReference>
<evidence type="ECO:0000313" key="3">
    <source>
        <dbReference type="EMBL" id="SEA54864.1"/>
    </source>
</evidence>
<gene>
    <name evidence="3" type="ORF">SAMN05421540_10727</name>
</gene>